<evidence type="ECO:0000256" key="1">
    <source>
        <dbReference type="ARBA" id="ARBA00006484"/>
    </source>
</evidence>
<sequence length="267" mass="29078">MTQINLKGKKALVTGGSQGIGAGICKALAACGADVFINYYSNKEKAQEVADEIKSTFNVNVSIGKANVSEASEVKDMFNTMDVEIGTIDILVNNAGSESVAHVLDLEEDEWERVMGINLKGPFLCSKEAGARMEKNGGGVIINISSIHDTVPRKGLIHYCSAKAGLKMFSKCLSLELAERNIRVVSVAPGAIETNMNREEINKFGREKFHNWIPSGRIGNVTEVANTVAFLASDMADYINGTDLYIDGAYMNHTIQYDPRPPRRTNK</sequence>
<evidence type="ECO:0000313" key="4">
    <source>
        <dbReference type="Proteomes" id="UP000295814"/>
    </source>
</evidence>
<dbReference type="InterPro" id="IPR050259">
    <property type="entry name" value="SDR"/>
</dbReference>
<dbReference type="Pfam" id="PF13561">
    <property type="entry name" value="adh_short_C2"/>
    <property type="match status" value="1"/>
</dbReference>
<reference evidence="3 4" key="2">
    <citation type="submission" date="2019-07" db="EMBL/GenBank/DDBJ databases">
        <title>Seonamhaeicola sp. W255 draft genome.</title>
        <authorList>
            <person name="Zhang X.-Y."/>
            <person name="Zhang R."/>
            <person name="Zhong Y.-L."/>
            <person name="Du Z.-J."/>
        </authorList>
    </citation>
    <scope>NUCLEOTIDE SEQUENCE [LARGE SCALE GENOMIC DNA]</scope>
    <source>
        <strain evidence="3 4">W255</strain>
    </source>
</reference>
<dbReference type="InterPro" id="IPR036291">
    <property type="entry name" value="NAD(P)-bd_dom_sf"/>
</dbReference>
<dbReference type="OrthoDB" id="9788235at2"/>
<dbReference type="PANTHER" id="PTHR42879:SF2">
    <property type="entry name" value="3-OXOACYL-[ACYL-CARRIER-PROTEIN] REDUCTASE FABG"/>
    <property type="match status" value="1"/>
</dbReference>
<keyword evidence="4" id="KW-1185">Reference proteome</keyword>
<evidence type="ECO:0000313" key="3">
    <source>
        <dbReference type="EMBL" id="TWO34629.1"/>
    </source>
</evidence>
<dbReference type="PANTHER" id="PTHR42879">
    <property type="entry name" value="3-OXOACYL-(ACYL-CARRIER-PROTEIN) REDUCTASE"/>
    <property type="match status" value="1"/>
</dbReference>
<dbReference type="InterPro" id="IPR020904">
    <property type="entry name" value="Sc_DH/Rdtase_CS"/>
</dbReference>
<evidence type="ECO:0000256" key="2">
    <source>
        <dbReference type="ARBA" id="ARBA00023002"/>
    </source>
</evidence>
<dbReference type="AlphaFoldDB" id="A0A562YIW1"/>
<comment type="similarity">
    <text evidence="1">Belongs to the short-chain dehydrogenases/reductases (SDR) family.</text>
</comment>
<protein>
    <submittedName>
        <fullName evidence="3">Glucose 1-dehydrogenase</fullName>
        <ecNumber evidence="3">1.1.1.47</ecNumber>
    </submittedName>
</protein>
<dbReference type="EC" id="1.1.1.47" evidence="3"/>
<dbReference type="GO" id="GO:0032787">
    <property type="term" value="P:monocarboxylic acid metabolic process"/>
    <property type="evidence" value="ECO:0007669"/>
    <property type="project" value="UniProtKB-ARBA"/>
</dbReference>
<dbReference type="RefSeq" id="WP_133354443.1">
    <property type="nucleotide sequence ID" value="NZ_SMZJ02000001.1"/>
</dbReference>
<dbReference type="GO" id="GO:0047936">
    <property type="term" value="F:glucose 1-dehydrogenase [NAD(P)+] activity"/>
    <property type="evidence" value="ECO:0007669"/>
    <property type="project" value="UniProtKB-EC"/>
</dbReference>
<dbReference type="FunFam" id="3.40.50.720:FF:000173">
    <property type="entry name" value="3-oxoacyl-[acyl-carrier protein] reductase"/>
    <property type="match status" value="1"/>
</dbReference>
<keyword evidence="2 3" id="KW-0560">Oxidoreductase</keyword>
<dbReference type="SUPFAM" id="SSF51735">
    <property type="entry name" value="NAD(P)-binding Rossmann-fold domains"/>
    <property type="match status" value="1"/>
</dbReference>
<dbReference type="PROSITE" id="PS00061">
    <property type="entry name" value="ADH_SHORT"/>
    <property type="match status" value="1"/>
</dbReference>
<gene>
    <name evidence="3" type="ORF">E1J38_001880</name>
</gene>
<dbReference type="Proteomes" id="UP000295814">
    <property type="component" value="Unassembled WGS sequence"/>
</dbReference>
<dbReference type="InterPro" id="IPR002347">
    <property type="entry name" value="SDR_fam"/>
</dbReference>
<accession>A0A562YIW1</accession>
<dbReference type="Gene3D" id="3.40.50.720">
    <property type="entry name" value="NAD(P)-binding Rossmann-like Domain"/>
    <property type="match status" value="1"/>
</dbReference>
<comment type="caution">
    <text evidence="3">The sequence shown here is derived from an EMBL/GenBank/DDBJ whole genome shotgun (WGS) entry which is preliminary data.</text>
</comment>
<reference evidence="3 4" key="1">
    <citation type="submission" date="2019-03" db="EMBL/GenBank/DDBJ databases">
        <authorList>
            <person name="Zhong Y.L."/>
        </authorList>
    </citation>
    <scope>NUCLEOTIDE SEQUENCE [LARGE SCALE GENOMIC DNA]</scope>
    <source>
        <strain evidence="3 4">W255</strain>
    </source>
</reference>
<dbReference type="EMBL" id="SMZJ02000001">
    <property type="protein sequence ID" value="TWO34629.1"/>
    <property type="molecule type" value="Genomic_DNA"/>
</dbReference>
<organism evidence="3 4">
    <name type="scientific">Seonamhaeicola sediminis</name>
    <dbReference type="NCBI Taxonomy" id="2528206"/>
    <lineage>
        <taxon>Bacteria</taxon>
        <taxon>Pseudomonadati</taxon>
        <taxon>Bacteroidota</taxon>
        <taxon>Flavobacteriia</taxon>
        <taxon>Flavobacteriales</taxon>
        <taxon>Flavobacteriaceae</taxon>
    </lineage>
</organism>
<dbReference type="PRINTS" id="PR00081">
    <property type="entry name" value="GDHRDH"/>
</dbReference>
<dbReference type="PRINTS" id="PR00080">
    <property type="entry name" value="SDRFAMILY"/>
</dbReference>
<name>A0A562YIW1_9FLAO</name>
<dbReference type="NCBIfam" id="NF005559">
    <property type="entry name" value="PRK07231.1"/>
    <property type="match status" value="1"/>
</dbReference>
<proteinExistence type="inferred from homology"/>